<dbReference type="InterPro" id="IPR006728">
    <property type="entry name" value="YezG-like"/>
</dbReference>
<reference evidence="1 2" key="1">
    <citation type="submission" date="2018-06" db="EMBL/GenBank/DDBJ databases">
        <title>Isolation of heavy metals resistant Paenibacillus silvae NC2 from Gold-Copper mine in ZiJin, China.</title>
        <authorList>
            <person name="Xu J."/>
            <person name="Mazhar H.S."/>
            <person name="Rensing C."/>
        </authorList>
    </citation>
    <scope>NUCLEOTIDE SEQUENCE [LARGE SCALE GENOMIC DNA]</scope>
    <source>
        <strain evidence="1 2">NC2</strain>
    </source>
</reference>
<gene>
    <name evidence="1" type="ORF">DN757_11290</name>
</gene>
<comment type="caution">
    <text evidence="1">The sequence shown here is derived from an EMBL/GenBank/DDBJ whole genome shotgun (WGS) entry which is preliminary data.</text>
</comment>
<evidence type="ECO:0000313" key="1">
    <source>
        <dbReference type="EMBL" id="PZT55553.1"/>
    </source>
</evidence>
<protein>
    <submittedName>
        <fullName evidence="1">TIGR01741 family protein</fullName>
    </submittedName>
</protein>
<dbReference type="EMBL" id="QKWW01000029">
    <property type="protein sequence ID" value="PZT55553.1"/>
    <property type="molecule type" value="Genomic_DNA"/>
</dbReference>
<sequence>MEKKMNELYRTIAEIIDRMIPVQWEDFYFNEEVENGEGGVFFFFKPENESEYIYSLEIPGRYNVNSDEYDQLENKLFEVTNDLKNLFLDDGQDPWFSMTMKLTSEGKLSVVYDYTKWGESTFGPSERLEYWESKYLGHMPEEEEDRIRIEKMKDFEERN</sequence>
<dbReference type="Pfam" id="PF04634">
    <property type="entry name" value="YezG-like"/>
    <property type="match status" value="1"/>
</dbReference>
<dbReference type="InterPro" id="IPR036170">
    <property type="entry name" value="YezG-like_sf"/>
</dbReference>
<evidence type="ECO:0000313" key="2">
    <source>
        <dbReference type="Proteomes" id="UP000249204"/>
    </source>
</evidence>
<name>A0A2W6QE90_9BACL</name>
<organism evidence="1 2">
    <name type="scientific">Paenibacillus silvae</name>
    <dbReference type="NCBI Taxonomy" id="1325358"/>
    <lineage>
        <taxon>Bacteria</taxon>
        <taxon>Bacillati</taxon>
        <taxon>Bacillota</taxon>
        <taxon>Bacilli</taxon>
        <taxon>Bacillales</taxon>
        <taxon>Paenibacillaceae</taxon>
        <taxon>Paenibacillus</taxon>
    </lineage>
</organism>
<accession>A0A2W6QE90</accession>
<dbReference type="AlphaFoldDB" id="A0A2W6QE90"/>
<dbReference type="Proteomes" id="UP000249204">
    <property type="component" value="Unassembled WGS sequence"/>
</dbReference>
<dbReference type="RefSeq" id="WP_111270336.1">
    <property type="nucleotide sequence ID" value="NZ_QKWW01000029.1"/>
</dbReference>
<proteinExistence type="predicted"/>
<dbReference type="SUPFAM" id="SSF160424">
    <property type="entry name" value="BH3703-like"/>
    <property type="match status" value="1"/>
</dbReference>
<dbReference type="Gene3D" id="3.30.500.20">
    <property type="entry name" value="BH3703-like domains"/>
    <property type="match status" value="1"/>
</dbReference>
<dbReference type="NCBIfam" id="TIGR01741">
    <property type="entry name" value="staph_tand_hypo"/>
    <property type="match status" value="1"/>
</dbReference>